<dbReference type="Proteomes" id="UP000321534">
    <property type="component" value="Unassembled WGS sequence"/>
</dbReference>
<name>A0A512CXW4_9MICO</name>
<keyword evidence="3" id="KW-1185">Reference proteome</keyword>
<comment type="caution">
    <text evidence="2">The sequence shown here is derived from an EMBL/GenBank/DDBJ whole genome shotgun (WGS) entry which is preliminary data.</text>
</comment>
<gene>
    <name evidence="2" type="ORF">TAE01_08750</name>
</gene>
<organism evidence="2 3">
    <name type="scientific">Terrabacter aerolatus</name>
    <dbReference type="NCBI Taxonomy" id="422442"/>
    <lineage>
        <taxon>Bacteria</taxon>
        <taxon>Bacillati</taxon>
        <taxon>Actinomycetota</taxon>
        <taxon>Actinomycetes</taxon>
        <taxon>Micrococcales</taxon>
        <taxon>Intrasporangiaceae</taxon>
        <taxon>Terrabacter</taxon>
    </lineage>
</organism>
<dbReference type="AlphaFoldDB" id="A0A512CXW4"/>
<sequence>MPYVVRTWPFMVHPFPGLPDRAIAPATSILPPGGRGPRSFVTTQTGRVDAGAYAVGPGSVPGPTARVTLSPRP</sequence>
<accession>A0A512CXW4</accession>
<evidence type="ECO:0000256" key="1">
    <source>
        <dbReference type="SAM" id="MobiDB-lite"/>
    </source>
</evidence>
<reference evidence="2 3" key="1">
    <citation type="submission" date="2019-07" db="EMBL/GenBank/DDBJ databases">
        <title>Whole genome shotgun sequence of Terrabacter aerolatus NBRC 106305.</title>
        <authorList>
            <person name="Hosoyama A."/>
            <person name="Uohara A."/>
            <person name="Ohji S."/>
            <person name="Ichikawa N."/>
        </authorList>
    </citation>
    <scope>NUCLEOTIDE SEQUENCE [LARGE SCALE GENOMIC DNA]</scope>
    <source>
        <strain evidence="2 3">NBRC 106305</strain>
    </source>
</reference>
<protein>
    <submittedName>
        <fullName evidence="2">Uncharacterized protein</fullName>
    </submittedName>
</protein>
<proteinExistence type="predicted"/>
<feature type="region of interest" description="Disordered" evidence="1">
    <location>
        <begin position="52"/>
        <end position="73"/>
    </location>
</feature>
<dbReference type="EMBL" id="BJYX01000003">
    <property type="protein sequence ID" value="GEO29065.1"/>
    <property type="molecule type" value="Genomic_DNA"/>
</dbReference>
<evidence type="ECO:0000313" key="3">
    <source>
        <dbReference type="Proteomes" id="UP000321534"/>
    </source>
</evidence>
<evidence type="ECO:0000313" key="2">
    <source>
        <dbReference type="EMBL" id="GEO29065.1"/>
    </source>
</evidence>